<dbReference type="PANTHER" id="PTHR44196:SF1">
    <property type="entry name" value="DEHYDROGENASE_REDUCTASE SDR FAMILY MEMBER 7B"/>
    <property type="match status" value="1"/>
</dbReference>
<dbReference type="InterPro" id="IPR036291">
    <property type="entry name" value="NAD(P)-bd_dom_sf"/>
</dbReference>
<proteinExistence type="inferred from homology"/>
<dbReference type="Proteomes" id="UP000005824">
    <property type="component" value="Unassembled WGS sequence"/>
</dbReference>
<evidence type="ECO:0000313" key="4">
    <source>
        <dbReference type="Proteomes" id="UP000005824"/>
    </source>
</evidence>
<accession>B4D8N9</accession>
<dbReference type="PRINTS" id="PR00081">
    <property type="entry name" value="GDHRDH"/>
</dbReference>
<evidence type="ECO:0000256" key="2">
    <source>
        <dbReference type="ARBA" id="ARBA00023002"/>
    </source>
</evidence>
<dbReference type="Pfam" id="PF00106">
    <property type="entry name" value="adh_short"/>
    <property type="match status" value="1"/>
</dbReference>
<evidence type="ECO:0000256" key="1">
    <source>
        <dbReference type="ARBA" id="ARBA00006484"/>
    </source>
</evidence>
<sequence>MQNVLIIGATSAIAQAVARQFAERGANLVLWARSAEKMGIVASDLRTRYQAKVVIEAFDFVDFSHHAPALDRAIAAHGELHAAILCHGSLGDQAASQADFSVTDQELLTNCRSALSFLTLLANRFEQQGHGTIAVISSVAGDRGRQSNYVYGTAKAALNTFAQGLRNRLYSKGVHVLTVKPGFVDTPHDRSPAKRARSSPPPDRVARDIIRAIDREQCVLYTPWFWRWIMLIINLIPEPIFRKLKL</sequence>
<dbReference type="Gene3D" id="3.40.50.720">
    <property type="entry name" value="NAD(P)-binding Rossmann-like Domain"/>
    <property type="match status" value="1"/>
</dbReference>
<reference evidence="3 4" key="1">
    <citation type="journal article" date="2011" name="J. Bacteriol.">
        <title>Genome sequence of Chthoniobacter flavus Ellin428, an aerobic heterotrophic soil bacterium.</title>
        <authorList>
            <person name="Kant R."/>
            <person name="van Passel M.W."/>
            <person name="Palva A."/>
            <person name="Lucas S."/>
            <person name="Lapidus A."/>
            <person name="Glavina Del Rio T."/>
            <person name="Dalin E."/>
            <person name="Tice H."/>
            <person name="Bruce D."/>
            <person name="Goodwin L."/>
            <person name="Pitluck S."/>
            <person name="Larimer F.W."/>
            <person name="Land M.L."/>
            <person name="Hauser L."/>
            <person name="Sangwan P."/>
            <person name="de Vos W.M."/>
            <person name="Janssen P.H."/>
            <person name="Smidt H."/>
        </authorList>
    </citation>
    <scope>NUCLEOTIDE SEQUENCE [LARGE SCALE GENOMIC DNA]</scope>
    <source>
        <strain evidence="3 4">Ellin428</strain>
    </source>
</reference>
<dbReference type="EMBL" id="ABVL01000022">
    <property type="protein sequence ID" value="EDY17261.1"/>
    <property type="molecule type" value="Genomic_DNA"/>
</dbReference>
<comment type="similarity">
    <text evidence="1">Belongs to the short-chain dehydrogenases/reductases (SDR) family.</text>
</comment>
<dbReference type="GO" id="GO:0016020">
    <property type="term" value="C:membrane"/>
    <property type="evidence" value="ECO:0007669"/>
    <property type="project" value="TreeGrafter"/>
</dbReference>
<dbReference type="PROSITE" id="PS00061">
    <property type="entry name" value="ADH_SHORT"/>
    <property type="match status" value="1"/>
</dbReference>
<gene>
    <name evidence="3" type="ORF">CfE428DRAFT_5279</name>
</gene>
<comment type="caution">
    <text evidence="3">The sequence shown here is derived from an EMBL/GenBank/DDBJ whole genome shotgun (WGS) entry which is preliminary data.</text>
</comment>
<keyword evidence="2" id="KW-0560">Oxidoreductase</keyword>
<keyword evidence="4" id="KW-1185">Reference proteome</keyword>
<dbReference type="SUPFAM" id="SSF51735">
    <property type="entry name" value="NAD(P)-binding Rossmann-fold domains"/>
    <property type="match status" value="1"/>
</dbReference>
<dbReference type="NCBIfam" id="NF005489">
    <property type="entry name" value="PRK07102.1"/>
    <property type="match status" value="1"/>
</dbReference>
<name>B4D8N9_9BACT</name>
<dbReference type="STRING" id="497964.CfE428DRAFT_5279"/>
<dbReference type="PANTHER" id="PTHR44196">
    <property type="entry name" value="DEHYDROGENASE/REDUCTASE SDR FAMILY MEMBER 7B"/>
    <property type="match status" value="1"/>
</dbReference>
<dbReference type="eggNOG" id="COG0300">
    <property type="taxonomic scope" value="Bacteria"/>
</dbReference>
<dbReference type="GO" id="GO:0016491">
    <property type="term" value="F:oxidoreductase activity"/>
    <property type="evidence" value="ECO:0007669"/>
    <property type="project" value="UniProtKB-KW"/>
</dbReference>
<organism evidence="3 4">
    <name type="scientific">Chthoniobacter flavus Ellin428</name>
    <dbReference type="NCBI Taxonomy" id="497964"/>
    <lineage>
        <taxon>Bacteria</taxon>
        <taxon>Pseudomonadati</taxon>
        <taxon>Verrucomicrobiota</taxon>
        <taxon>Spartobacteria</taxon>
        <taxon>Chthoniobacterales</taxon>
        <taxon>Chthoniobacteraceae</taxon>
        <taxon>Chthoniobacter</taxon>
    </lineage>
</organism>
<protein>
    <submittedName>
        <fullName evidence="3">Short-chain dehydrogenase/reductase SDR</fullName>
    </submittedName>
</protein>
<dbReference type="AlphaFoldDB" id="B4D8N9"/>
<dbReference type="InterPro" id="IPR020904">
    <property type="entry name" value="Sc_DH/Rdtase_CS"/>
</dbReference>
<dbReference type="InterPro" id="IPR002347">
    <property type="entry name" value="SDR_fam"/>
</dbReference>
<dbReference type="InParanoid" id="B4D8N9"/>
<evidence type="ECO:0000313" key="3">
    <source>
        <dbReference type="EMBL" id="EDY17261.1"/>
    </source>
</evidence>
<dbReference type="RefSeq" id="WP_006982600.1">
    <property type="nucleotide sequence ID" value="NZ_ABVL01000022.1"/>
</dbReference>